<dbReference type="RefSeq" id="XP_044557036.1">
    <property type="nucleotide sequence ID" value="XM_044713160.1"/>
</dbReference>
<dbReference type="Gene3D" id="1.10.405.10">
    <property type="entry name" value="Guanine Nucleotide Dissociation Inhibitor, domain 1"/>
    <property type="match status" value="1"/>
</dbReference>
<evidence type="ECO:0000313" key="4">
    <source>
        <dbReference type="PDB" id="6C87"/>
    </source>
</evidence>
<dbReference type="AlphaFoldDB" id="A0A2R2JFX6"/>
<dbReference type="PANTHER" id="PTHR11787:SF8">
    <property type="entry name" value="RAB GDP DISSOCIATION INHIBITOR"/>
    <property type="match status" value="1"/>
</dbReference>
<keyword evidence="4 6" id="KW-0002">3D-structure</keyword>
<dbReference type="VEuPathDB" id="AmoebaDB:FDP41_009224"/>
<dbReference type="OMA" id="FETKAKM"/>
<dbReference type="PANTHER" id="PTHR11787">
    <property type="entry name" value="RAB GDP-DISSOCIATION INHIBITOR"/>
    <property type="match status" value="1"/>
</dbReference>
<dbReference type="SUPFAM" id="SSF51905">
    <property type="entry name" value="FAD/NAD(P)-binding domain"/>
    <property type="match status" value="2"/>
</dbReference>
<proteinExistence type="evidence at protein level"/>
<evidence type="ECO:0000256" key="1">
    <source>
        <dbReference type="ARBA" id="ARBA00005593"/>
    </source>
</evidence>
<name>A0A2R2JFX6_NAEFO</name>
<dbReference type="PDBsum" id="6C87"/>
<dbReference type="Gene3D" id="3.50.50.60">
    <property type="entry name" value="FAD/NAD(P)-binding domain"/>
    <property type="match status" value="1"/>
</dbReference>
<dbReference type="Proteomes" id="UP000444721">
    <property type="component" value="Unassembled WGS sequence"/>
</dbReference>
<reference evidence="4 6" key="1">
    <citation type="submission" date="2018-01" db="PDB data bank">
        <title>Crystal structure of rab gdp dissociation inhibitor alpha from Naegleria fowleri.</title>
        <authorList>
            <person name="Abendroth J."/>
            <person name="Davies D.R."/>
            <person name="Lorimer D.D."/>
            <person name="Edwards T.E."/>
        </authorList>
    </citation>
    <scope>X-RAY CRYSTALLOGRAPHY (2.60 ANGSTROMS)</scope>
    <source>
        <strain evidence="4">ATCC 30863</strain>
    </source>
</reference>
<dbReference type="InterPro" id="IPR018203">
    <property type="entry name" value="GDP_dissociation_inhibitor"/>
</dbReference>
<keyword evidence="5" id="KW-1185">Reference proteome</keyword>
<dbReference type="InterPro" id="IPR000806">
    <property type="entry name" value="RabGDI"/>
</dbReference>
<dbReference type="OrthoDB" id="9446342at2759"/>
<dbReference type="PRINTS" id="PR00891">
    <property type="entry name" value="RABGDIREP"/>
</dbReference>
<comment type="similarity">
    <text evidence="1 2">Belongs to the Rab GDI family.</text>
</comment>
<dbReference type="GO" id="GO:0005737">
    <property type="term" value="C:cytoplasm"/>
    <property type="evidence" value="ECO:0007669"/>
    <property type="project" value="TreeGrafter"/>
</dbReference>
<dbReference type="InterPro" id="IPR036188">
    <property type="entry name" value="FAD/NAD-bd_sf"/>
</dbReference>
<dbReference type="Gene3D" id="3.30.519.10">
    <property type="entry name" value="Guanine Nucleotide Dissociation Inhibitor, domain 2"/>
    <property type="match status" value="1"/>
</dbReference>
<evidence type="ECO:0000256" key="2">
    <source>
        <dbReference type="RuleBase" id="RU363124"/>
    </source>
</evidence>
<evidence type="ECO:0007829" key="6">
    <source>
        <dbReference type="PDB" id="6C87"/>
    </source>
</evidence>
<dbReference type="VEuPathDB" id="AmoebaDB:NF0049320"/>
<dbReference type="VEuPathDB" id="AmoebaDB:NfTy_060770"/>
<reference evidence="3 5" key="2">
    <citation type="journal article" date="2019" name="Sci. Rep.">
        <title>Nanopore sequencing improves the draft genome of the human pathogenic amoeba Naegleria fowleri.</title>
        <authorList>
            <person name="Liechti N."/>
            <person name="Schurch N."/>
            <person name="Bruggmann R."/>
            <person name="Wittwer M."/>
        </authorList>
    </citation>
    <scope>NUCLEOTIDE SEQUENCE [LARGE SCALE GENOMIC DNA]</scope>
    <source>
        <strain evidence="3 5">ATCC 30894</strain>
    </source>
</reference>
<sequence length="444" mass="50101">MNEEYDVVVLGTGLTECVISGLLSVSGKKVLHMDRNPYYGGESASLNLDQMFEKFRGQDAKPPASLGRSRDYNIDLIPKFLMANGKLVKILRMTGVTRYNMEFALVEGSFVYHKGEIHKVPITPTEVAKTPLLGFFEKLKAKKLVSYLYDYDQNNPKTHQGFDCSKDTMDKIYKYYGVSEDTTDFLGHAVALYTDDSYMTTVPALEVIERMRLYEDSLNMYGKSPYVYPMYGLGELPQVFARLCAVYGGTYMLDKKVDRIVYDDNGHVVGVESGGEVAKCKMVVGDPSYFPEKVRKTGKVIRVICILSHPVKSTENAKSSQIIFPQKQTGRKHDIYCCVTSFTHHVAPNGKYIAIVSTTVESDNPENEVKVVLDLLNPIDEKFVYILDTYAPLEDGKKDGVFISKSYDATTHFESCAVDIVDIYERITGEKFDWNKKPVEPQEQ</sequence>
<dbReference type="GO" id="GO:0005093">
    <property type="term" value="F:Rab GDP-dissociation inhibitor activity"/>
    <property type="evidence" value="ECO:0007669"/>
    <property type="project" value="InterPro"/>
</dbReference>
<dbReference type="PRINTS" id="PR00892">
    <property type="entry name" value="RABGDI"/>
</dbReference>
<dbReference type="PDB" id="6C87">
    <property type="method" value="X-ray"/>
    <property type="resolution" value="2.60 A"/>
    <property type="chains" value="A/B/C/D=1-444"/>
</dbReference>
<accession>A0A2R2JFX6</accession>
<dbReference type="GO" id="GO:0007264">
    <property type="term" value="P:small GTPase-mediated signal transduction"/>
    <property type="evidence" value="ECO:0007669"/>
    <property type="project" value="InterPro"/>
</dbReference>
<dbReference type="Pfam" id="PF00996">
    <property type="entry name" value="GDI"/>
    <property type="match status" value="1"/>
</dbReference>
<dbReference type="SMR" id="A0A2R2JFX6"/>
<evidence type="ECO:0000313" key="3">
    <source>
        <dbReference type="EMBL" id="KAF0972321.1"/>
    </source>
</evidence>
<protein>
    <recommendedName>
        <fullName evidence="2">Rab GDP dissociation inhibitor</fullName>
    </recommendedName>
</protein>
<dbReference type="GO" id="GO:0015031">
    <property type="term" value="P:protein transport"/>
    <property type="evidence" value="ECO:0007669"/>
    <property type="project" value="InterPro"/>
</dbReference>
<dbReference type="EMBL" id="VFQX01000068">
    <property type="protein sequence ID" value="KAF0972321.1"/>
    <property type="molecule type" value="Genomic_DNA"/>
</dbReference>
<dbReference type="GO" id="GO:0016192">
    <property type="term" value="P:vesicle-mediated transport"/>
    <property type="evidence" value="ECO:0007669"/>
    <property type="project" value="TreeGrafter"/>
</dbReference>
<gene>
    <name evidence="3" type="ORF">FDP41_009224</name>
    <name evidence="4" type="ORF">NF0049320</name>
</gene>
<evidence type="ECO:0000313" key="5">
    <source>
        <dbReference type="Proteomes" id="UP000444721"/>
    </source>
</evidence>
<dbReference type="GeneID" id="68116441"/>
<dbReference type="FunFam" id="1.10.405.10:FF:000011">
    <property type="entry name" value="Rab GDP dissociation inhibitor"/>
    <property type="match status" value="1"/>
</dbReference>
<organism evidence="4">
    <name type="scientific">Naegleria fowleri</name>
    <name type="common">Brain eating amoeba</name>
    <dbReference type="NCBI Taxonomy" id="5763"/>
    <lineage>
        <taxon>Eukaryota</taxon>
        <taxon>Discoba</taxon>
        <taxon>Heterolobosea</taxon>
        <taxon>Tetramitia</taxon>
        <taxon>Eutetramitia</taxon>
        <taxon>Vahlkampfiidae</taxon>
        <taxon>Naegleria</taxon>
    </lineage>
</organism>